<feature type="transmembrane region" description="Helical" evidence="5">
    <location>
        <begin position="188"/>
        <end position="207"/>
    </location>
</feature>
<dbReference type="HAMAP" id="MF_01350">
    <property type="entry name" value="NDH1_NuoH"/>
    <property type="match status" value="1"/>
</dbReference>
<dbReference type="PANTHER" id="PTHR11432">
    <property type="entry name" value="NADH DEHYDROGENASE SUBUNIT 1"/>
    <property type="match status" value="1"/>
</dbReference>
<evidence type="ECO:0000256" key="5">
    <source>
        <dbReference type="HAMAP-Rule" id="MF_01350"/>
    </source>
</evidence>
<evidence type="ECO:0000256" key="2">
    <source>
        <dbReference type="ARBA" id="ARBA00022692"/>
    </source>
</evidence>
<keyword evidence="7" id="KW-0560">Oxidoreductase</keyword>
<comment type="subcellular location">
    <subcellularLocation>
        <location evidence="5 6">Cell membrane</location>
        <topology evidence="5 6">Multi-pass membrane protein</topology>
    </subcellularLocation>
    <subcellularLocation>
        <location evidence="1">Membrane</location>
        <topology evidence="1">Multi-pass membrane protein</topology>
    </subcellularLocation>
</comment>
<evidence type="ECO:0000256" key="3">
    <source>
        <dbReference type="ARBA" id="ARBA00022989"/>
    </source>
</evidence>
<organism evidence="7 8">
    <name type="scientific">Candidatus Bodocaedibacter vickermanii</name>
    <dbReference type="NCBI Taxonomy" id="2741701"/>
    <lineage>
        <taxon>Bacteria</taxon>
        <taxon>Pseudomonadati</taxon>
        <taxon>Pseudomonadota</taxon>
        <taxon>Alphaproteobacteria</taxon>
        <taxon>Holosporales</taxon>
        <taxon>Candidatus Paracaedibacteraceae</taxon>
        <taxon>Candidatus Bodocaedibacter</taxon>
    </lineage>
</organism>
<keyword evidence="5" id="KW-1278">Translocase</keyword>
<name>A0A7L9RTA0_9PROT</name>
<feature type="transmembrane region" description="Helical" evidence="5">
    <location>
        <begin position="12"/>
        <end position="35"/>
    </location>
</feature>
<keyword evidence="8" id="KW-1185">Reference proteome</keyword>
<accession>A0A7L9RTA0</accession>
<evidence type="ECO:0000256" key="1">
    <source>
        <dbReference type="ARBA" id="ARBA00004141"/>
    </source>
</evidence>
<dbReference type="PANTHER" id="PTHR11432:SF3">
    <property type="entry name" value="NADH-UBIQUINONE OXIDOREDUCTASE CHAIN 1"/>
    <property type="match status" value="1"/>
</dbReference>
<dbReference type="Proteomes" id="UP000594001">
    <property type="component" value="Chromosome"/>
</dbReference>
<comment type="catalytic activity">
    <reaction evidence="5">
        <text>a quinone + NADH + 5 H(+)(in) = a quinol + NAD(+) + 4 H(+)(out)</text>
        <dbReference type="Rhea" id="RHEA:57888"/>
        <dbReference type="ChEBI" id="CHEBI:15378"/>
        <dbReference type="ChEBI" id="CHEBI:24646"/>
        <dbReference type="ChEBI" id="CHEBI:57540"/>
        <dbReference type="ChEBI" id="CHEBI:57945"/>
        <dbReference type="ChEBI" id="CHEBI:132124"/>
    </reaction>
</comment>
<feature type="transmembrane region" description="Helical" evidence="5">
    <location>
        <begin position="270"/>
        <end position="293"/>
    </location>
</feature>
<feature type="transmembrane region" description="Helical" evidence="5">
    <location>
        <begin position="156"/>
        <end position="176"/>
    </location>
</feature>
<evidence type="ECO:0000256" key="4">
    <source>
        <dbReference type="ARBA" id="ARBA00023136"/>
    </source>
</evidence>
<keyword evidence="5" id="KW-1003">Cell membrane</keyword>
<evidence type="ECO:0000313" key="7">
    <source>
        <dbReference type="EMBL" id="QOL19843.1"/>
    </source>
</evidence>
<evidence type="ECO:0000313" key="8">
    <source>
        <dbReference type="Proteomes" id="UP000594001"/>
    </source>
</evidence>
<dbReference type="PROSITE" id="PS00667">
    <property type="entry name" value="COMPLEX1_ND1_1"/>
    <property type="match status" value="1"/>
</dbReference>
<sequence length="335" mass="37159">MTWNDILELGIPFIKLCVGVLVFLVGTIVAIAYLTLAERKVLAAAQMRWGANVIGPFGLFQPFADGIKLIHKEIILPKNADVPVFLLAPIITFGLSLASWAVIPWGEALVFANINLGLLYLLAISSMGVFGIIMAGWSSNSVYALYGGLRAAAQMISYEVSMGIILLSVVMTVQSFNLSDIVQGQKGLWFIIPHFPMFILFFISALAETNRTPFDLAEAEGELAGGFNVEYSATPFGAFFLAEYGNMIVMSALMSILFLGGWLPPFDWAIFAWVPGFVWMGMKITFCLFLFLWVRTTLPRYRYDQLMNIGWKVFLPISLVWFMLTAVVMLLLKGV</sequence>
<evidence type="ECO:0000256" key="6">
    <source>
        <dbReference type="RuleBase" id="RU000471"/>
    </source>
</evidence>
<dbReference type="GO" id="GO:0048038">
    <property type="term" value="F:quinone binding"/>
    <property type="evidence" value="ECO:0007669"/>
    <property type="project" value="UniProtKB-KW"/>
</dbReference>
<keyword evidence="2 5" id="KW-0812">Transmembrane</keyword>
<protein>
    <recommendedName>
        <fullName evidence="5">NADH-quinone oxidoreductase subunit H</fullName>
        <ecNumber evidence="5">7.1.1.-</ecNumber>
    </recommendedName>
    <alternativeName>
        <fullName evidence="5">NADH dehydrogenase I subunit H</fullName>
    </alternativeName>
    <alternativeName>
        <fullName evidence="5">NDH-1 subunit H</fullName>
    </alternativeName>
</protein>
<dbReference type="InterPro" id="IPR018086">
    <property type="entry name" value="NADH_UbQ_OxRdtase_su1_CS"/>
</dbReference>
<dbReference type="GO" id="GO:0003954">
    <property type="term" value="F:NADH dehydrogenase activity"/>
    <property type="evidence" value="ECO:0007669"/>
    <property type="project" value="TreeGrafter"/>
</dbReference>
<dbReference type="PROSITE" id="PS00668">
    <property type="entry name" value="COMPLEX1_ND1_2"/>
    <property type="match status" value="1"/>
</dbReference>
<dbReference type="Pfam" id="PF00146">
    <property type="entry name" value="NADHdh"/>
    <property type="match status" value="1"/>
</dbReference>
<feature type="transmembrane region" description="Helical" evidence="5">
    <location>
        <begin position="313"/>
        <end position="332"/>
    </location>
</feature>
<keyword evidence="4 5" id="KW-0472">Membrane</keyword>
<feature type="transmembrane region" description="Helical" evidence="5">
    <location>
        <begin position="117"/>
        <end position="136"/>
    </location>
</feature>
<keyword evidence="5" id="KW-0830">Ubiquinone</keyword>
<feature type="transmembrane region" description="Helical" evidence="5">
    <location>
        <begin position="244"/>
        <end position="263"/>
    </location>
</feature>
<dbReference type="GO" id="GO:0009060">
    <property type="term" value="P:aerobic respiration"/>
    <property type="evidence" value="ECO:0007669"/>
    <property type="project" value="TreeGrafter"/>
</dbReference>
<dbReference type="AlphaFoldDB" id="A0A7L9RTA0"/>
<feature type="transmembrane region" description="Helical" evidence="5">
    <location>
        <begin position="84"/>
        <end position="105"/>
    </location>
</feature>
<dbReference type="InterPro" id="IPR001694">
    <property type="entry name" value="NADH_UbQ_OxRdtase_su1/FPO"/>
</dbReference>
<dbReference type="GO" id="GO:0016655">
    <property type="term" value="F:oxidoreductase activity, acting on NAD(P)H, quinone or similar compound as acceptor"/>
    <property type="evidence" value="ECO:0007669"/>
    <property type="project" value="UniProtKB-UniRule"/>
</dbReference>
<gene>
    <name evidence="5 7" type="primary">nuoH</name>
    <name evidence="7" type="ORF">CPBP_00614</name>
</gene>
<dbReference type="EC" id="7.1.1.-" evidence="5"/>
<keyword evidence="3 5" id="KW-1133">Transmembrane helix</keyword>
<keyword evidence="5" id="KW-0874">Quinone</keyword>
<comment type="function">
    <text evidence="5">NDH-1 shuttles electrons from NADH, via FMN and iron-sulfur (Fe-S) centers, to quinones in the respiratory chain. The immediate electron acceptor for the enzyme in this species is believed to be ubiquinone. Couples the redox reaction to proton translocation (for every two electrons transferred, four hydrogen ions are translocated across the cytoplasmic membrane), and thus conserves the redox energy in a proton gradient. This subunit may bind ubiquinone.</text>
</comment>
<dbReference type="NCBIfam" id="NF004745">
    <property type="entry name" value="PRK06076.1-6"/>
    <property type="match status" value="1"/>
</dbReference>
<proteinExistence type="inferred from homology"/>
<reference evidence="7 8" key="1">
    <citation type="submission" date="2020-06" db="EMBL/GenBank/DDBJ databases">
        <title>The endosymbiont of the kinetoplastid Bodo saltans is a Paracaedibacter-like alpha-proteobacterium possessing a putative toxin-antitoxin system.</title>
        <authorList>
            <person name="Midha S."/>
            <person name="Rigden D.J."/>
            <person name="Siozios S."/>
            <person name="Hurst G.D.D."/>
            <person name="Jackson A.P."/>
        </authorList>
    </citation>
    <scope>NUCLEOTIDE SEQUENCE [LARGE SCALE GENOMIC DNA]</scope>
    <source>
        <strain evidence="7">Lake Konstanz</strain>
    </source>
</reference>
<comment type="similarity">
    <text evidence="5 6">Belongs to the complex I subunit 1 family.</text>
</comment>
<dbReference type="KEGG" id="pbal:CPBP_00614"/>
<dbReference type="EMBL" id="CP054719">
    <property type="protein sequence ID" value="QOL19843.1"/>
    <property type="molecule type" value="Genomic_DNA"/>
</dbReference>
<dbReference type="GO" id="GO:0005886">
    <property type="term" value="C:plasma membrane"/>
    <property type="evidence" value="ECO:0007669"/>
    <property type="project" value="UniProtKB-SubCell"/>
</dbReference>
<comment type="subunit">
    <text evidence="5">NDH-1 is composed of 14 different subunits. Subunits NuoA, H, J, K, L, M, N constitute the membrane sector of the complex.</text>
</comment>
<dbReference type="RefSeq" id="WP_350332585.1">
    <property type="nucleotide sequence ID" value="NZ_CP054719.1"/>
</dbReference>
<dbReference type="NCBIfam" id="NF004741">
    <property type="entry name" value="PRK06076.1-2"/>
    <property type="match status" value="1"/>
</dbReference>
<keyword evidence="5 6" id="KW-0520">NAD</keyword>